<reference evidence="3 4" key="1">
    <citation type="submission" date="2019-12" db="EMBL/GenBank/DDBJ databases">
        <authorList>
            <person name="Yuan C.-G."/>
        </authorList>
    </citation>
    <scope>NUCLEOTIDE SEQUENCE [LARGE SCALE GENOMIC DNA]</scope>
    <source>
        <strain evidence="3 4">KCTC 23863</strain>
    </source>
</reference>
<evidence type="ECO:0000313" key="3">
    <source>
        <dbReference type="EMBL" id="MXQ14597.1"/>
    </source>
</evidence>
<sequence length="92" mass="10004">MKVYLLSLGAGLLVGIIYSLINVRSPAPPVVALVGLLGILVGEQIPPLIKSFWQKESATQSWSHQVRPHVFGHMPEGARSSQQTSDAQRRTS</sequence>
<feature type="transmembrane region" description="Helical" evidence="2">
    <location>
        <begin position="29"/>
        <end position="49"/>
    </location>
</feature>
<name>A0A7X3SRH6_9HYPH</name>
<dbReference type="Proteomes" id="UP000436483">
    <property type="component" value="Unassembled WGS sequence"/>
</dbReference>
<gene>
    <name evidence="3" type="ORF">GR328_24730</name>
</gene>
<evidence type="ECO:0000256" key="1">
    <source>
        <dbReference type="SAM" id="MobiDB-lite"/>
    </source>
</evidence>
<dbReference type="OrthoDB" id="4302993at2"/>
<dbReference type="InterPro" id="IPR020017">
    <property type="entry name" value="XapX_domain"/>
</dbReference>
<evidence type="ECO:0000313" key="4">
    <source>
        <dbReference type="Proteomes" id="UP000436483"/>
    </source>
</evidence>
<dbReference type="RefSeq" id="WP_160888317.1">
    <property type="nucleotide sequence ID" value="NZ_WURB01000039.1"/>
</dbReference>
<accession>A0A7X3SRH6</accession>
<proteinExistence type="predicted"/>
<reference evidence="3 4" key="2">
    <citation type="submission" date="2020-01" db="EMBL/GenBank/DDBJ databases">
        <title>Microvirga sp. nov., an arsenate reduction bacterium isolated from Tibet hotspring sediments.</title>
        <authorList>
            <person name="Xian W.-D."/>
            <person name="Li W.-J."/>
        </authorList>
    </citation>
    <scope>NUCLEOTIDE SEQUENCE [LARGE SCALE GENOMIC DNA]</scope>
    <source>
        <strain evidence="3 4">KCTC 23863</strain>
    </source>
</reference>
<keyword evidence="2" id="KW-0812">Transmembrane</keyword>
<protein>
    <submittedName>
        <fullName evidence="3">DUF1427 family protein</fullName>
    </submittedName>
</protein>
<evidence type="ECO:0000256" key="2">
    <source>
        <dbReference type="SAM" id="Phobius"/>
    </source>
</evidence>
<dbReference type="EMBL" id="WURB01000039">
    <property type="protein sequence ID" value="MXQ14597.1"/>
    <property type="molecule type" value="Genomic_DNA"/>
</dbReference>
<dbReference type="AlphaFoldDB" id="A0A7X3SRH6"/>
<dbReference type="NCBIfam" id="TIGR03510">
    <property type="entry name" value="XapX"/>
    <property type="match status" value="1"/>
</dbReference>
<keyword evidence="2" id="KW-1133">Transmembrane helix</keyword>
<dbReference type="Pfam" id="PF07235">
    <property type="entry name" value="DUF1427"/>
    <property type="match status" value="1"/>
</dbReference>
<organism evidence="3 4">
    <name type="scientific">Microvirga makkahensis</name>
    <dbReference type="NCBI Taxonomy" id="1128670"/>
    <lineage>
        <taxon>Bacteria</taxon>
        <taxon>Pseudomonadati</taxon>
        <taxon>Pseudomonadota</taxon>
        <taxon>Alphaproteobacteria</taxon>
        <taxon>Hyphomicrobiales</taxon>
        <taxon>Methylobacteriaceae</taxon>
        <taxon>Microvirga</taxon>
    </lineage>
</organism>
<keyword evidence="4" id="KW-1185">Reference proteome</keyword>
<feature type="region of interest" description="Disordered" evidence="1">
    <location>
        <begin position="72"/>
        <end position="92"/>
    </location>
</feature>
<dbReference type="InterPro" id="IPR009872">
    <property type="entry name" value="DUF1427"/>
</dbReference>
<comment type="caution">
    <text evidence="3">The sequence shown here is derived from an EMBL/GenBank/DDBJ whole genome shotgun (WGS) entry which is preliminary data.</text>
</comment>
<keyword evidence="2" id="KW-0472">Membrane</keyword>